<proteinExistence type="predicted"/>
<evidence type="ECO:0000313" key="3">
    <source>
        <dbReference type="Proteomes" id="UP000054270"/>
    </source>
</evidence>
<dbReference type="AlphaFoldDB" id="A0A0D2NLF1"/>
<name>A0A0D2NLF1_HYPSF</name>
<accession>A0A0D2NLF1</accession>
<feature type="region of interest" description="Disordered" evidence="1">
    <location>
        <begin position="45"/>
        <end position="89"/>
    </location>
</feature>
<dbReference type="Proteomes" id="UP000054270">
    <property type="component" value="Unassembled WGS sequence"/>
</dbReference>
<organism evidence="2 3">
    <name type="scientific">Hypholoma sublateritium (strain FD-334 SS-4)</name>
    <dbReference type="NCBI Taxonomy" id="945553"/>
    <lineage>
        <taxon>Eukaryota</taxon>
        <taxon>Fungi</taxon>
        <taxon>Dikarya</taxon>
        <taxon>Basidiomycota</taxon>
        <taxon>Agaricomycotina</taxon>
        <taxon>Agaricomycetes</taxon>
        <taxon>Agaricomycetidae</taxon>
        <taxon>Agaricales</taxon>
        <taxon>Agaricineae</taxon>
        <taxon>Strophariaceae</taxon>
        <taxon>Hypholoma</taxon>
    </lineage>
</organism>
<sequence>MANSQRSYLSNFIDLFTLMLNTPLVEPESAHKPVALPLKTFVSSQKPSVEYSEQPGTPKSYSINRSSLDTNQSSVGTISTQEAVRDPMN</sequence>
<protein>
    <submittedName>
        <fullName evidence="2">Uncharacterized protein</fullName>
    </submittedName>
</protein>
<dbReference type="EMBL" id="KN817603">
    <property type="protein sequence ID" value="KJA17481.1"/>
    <property type="molecule type" value="Genomic_DNA"/>
</dbReference>
<evidence type="ECO:0000313" key="2">
    <source>
        <dbReference type="EMBL" id="KJA17481.1"/>
    </source>
</evidence>
<reference evidence="3" key="1">
    <citation type="submission" date="2014-04" db="EMBL/GenBank/DDBJ databases">
        <title>Evolutionary Origins and Diversification of the Mycorrhizal Mutualists.</title>
        <authorList>
            <consortium name="DOE Joint Genome Institute"/>
            <consortium name="Mycorrhizal Genomics Consortium"/>
            <person name="Kohler A."/>
            <person name="Kuo A."/>
            <person name="Nagy L.G."/>
            <person name="Floudas D."/>
            <person name="Copeland A."/>
            <person name="Barry K.W."/>
            <person name="Cichocki N."/>
            <person name="Veneault-Fourrey C."/>
            <person name="LaButti K."/>
            <person name="Lindquist E.A."/>
            <person name="Lipzen A."/>
            <person name="Lundell T."/>
            <person name="Morin E."/>
            <person name="Murat C."/>
            <person name="Riley R."/>
            <person name="Ohm R."/>
            <person name="Sun H."/>
            <person name="Tunlid A."/>
            <person name="Henrissat B."/>
            <person name="Grigoriev I.V."/>
            <person name="Hibbett D.S."/>
            <person name="Martin F."/>
        </authorList>
    </citation>
    <scope>NUCLEOTIDE SEQUENCE [LARGE SCALE GENOMIC DNA]</scope>
    <source>
        <strain evidence="3">FD-334 SS-4</strain>
    </source>
</reference>
<feature type="compositionally biased region" description="Polar residues" evidence="1">
    <location>
        <begin position="54"/>
        <end position="82"/>
    </location>
</feature>
<evidence type="ECO:0000256" key="1">
    <source>
        <dbReference type="SAM" id="MobiDB-lite"/>
    </source>
</evidence>
<gene>
    <name evidence="2" type="ORF">HYPSUDRAFT_46438</name>
</gene>
<dbReference type="OrthoDB" id="3065131at2759"/>
<keyword evidence="3" id="KW-1185">Reference proteome</keyword>